<proteinExistence type="predicted"/>
<feature type="non-terminal residue" evidence="1">
    <location>
        <position position="26"/>
    </location>
</feature>
<comment type="caution">
    <text evidence="1">The sequence shown here is derived from an EMBL/GenBank/DDBJ whole genome shotgun (WGS) entry which is preliminary data.</text>
</comment>
<reference evidence="1" key="1">
    <citation type="submission" date="2019-03" db="EMBL/GenBank/DDBJ databases">
        <title>Single cell metagenomics reveals metabolic interactions within the superorganism composed of flagellate Streblomastix strix and complex community of Bacteroidetes bacteria on its surface.</title>
        <authorList>
            <person name="Treitli S.C."/>
            <person name="Kolisko M."/>
            <person name="Husnik F."/>
            <person name="Keeling P."/>
            <person name="Hampl V."/>
        </authorList>
    </citation>
    <scope>NUCLEOTIDE SEQUENCE</scope>
    <source>
        <strain evidence="1">STM</strain>
    </source>
</reference>
<evidence type="ECO:0000313" key="1">
    <source>
        <dbReference type="EMBL" id="KAA6304394.1"/>
    </source>
</evidence>
<gene>
    <name evidence="1" type="ORF">EZS27_043958</name>
</gene>
<dbReference type="AlphaFoldDB" id="A0A5J4P786"/>
<organism evidence="1">
    <name type="scientific">termite gut metagenome</name>
    <dbReference type="NCBI Taxonomy" id="433724"/>
    <lineage>
        <taxon>unclassified sequences</taxon>
        <taxon>metagenomes</taxon>
        <taxon>organismal metagenomes</taxon>
    </lineage>
</organism>
<protein>
    <submittedName>
        <fullName evidence="1">Uncharacterized protein</fullName>
    </submittedName>
</protein>
<accession>A0A5J4P786</accession>
<name>A0A5J4P786_9ZZZZ</name>
<dbReference type="EMBL" id="SNRY01011550">
    <property type="protein sequence ID" value="KAA6304394.1"/>
    <property type="molecule type" value="Genomic_DNA"/>
</dbReference>
<sequence length="26" mass="3187">MNIIKFNENFPDEVSCILQFKEQKDR</sequence>